<gene>
    <name evidence="4" type="ORF">ATL45_6705</name>
    <name evidence="5" type="ORF">SAMN05421805_101287</name>
</gene>
<evidence type="ECO:0000313" key="4">
    <source>
        <dbReference type="EMBL" id="RKT88275.1"/>
    </source>
</evidence>
<comment type="catalytic activity">
    <reaction evidence="1">
        <text>peroxynitrite = nitrate</text>
        <dbReference type="Rhea" id="RHEA:63116"/>
        <dbReference type="ChEBI" id="CHEBI:17632"/>
        <dbReference type="ChEBI" id="CHEBI:25941"/>
    </reaction>
</comment>
<name>A0A1I4QW35_9PSEU</name>
<feature type="region of interest" description="Disordered" evidence="2">
    <location>
        <begin position="1"/>
        <end position="20"/>
    </location>
</feature>
<dbReference type="RefSeq" id="WP_093145829.1">
    <property type="nucleotide sequence ID" value="NZ_FOUP01000001.1"/>
</dbReference>
<dbReference type="AlphaFoldDB" id="A0A1I4QW35"/>
<dbReference type="GO" id="GO:0062213">
    <property type="term" value="F:peroxynitrite isomerase activity"/>
    <property type="evidence" value="ECO:0007669"/>
    <property type="project" value="UniProtKB-UniRule"/>
</dbReference>
<dbReference type="Gene3D" id="2.40.128.20">
    <property type="match status" value="1"/>
</dbReference>
<dbReference type="EMBL" id="RBXX01000002">
    <property type="protein sequence ID" value="RKT88275.1"/>
    <property type="molecule type" value="Genomic_DNA"/>
</dbReference>
<dbReference type="Pfam" id="PF08768">
    <property type="entry name" value="THAP4_heme-bd"/>
    <property type="match status" value="1"/>
</dbReference>
<keyword evidence="1" id="KW-0413">Isomerase</keyword>
<keyword evidence="1" id="KW-0408">Iron</keyword>
<dbReference type="InterPro" id="IPR012674">
    <property type="entry name" value="Calycin"/>
</dbReference>
<organism evidence="5 6">
    <name type="scientific">Saccharopolyspora antimicrobica</name>
    <dbReference type="NCBI Taxonomy" id="455193"/>
    <lineage>
        <taxon>Bacteria</taxon>
        <taxon>Bacillati</taxon>
        <taxon>Actinomycetota</taxon>
        <taxon>Actinomycetes</taxon>
        <taxon>Pseudonocardiales</taxon>
        <taxon>Pseudonocardiaceae</taxon>
        <taxon>Saccharopolyspora</taxon>
    </lineage>
</organism>
<comment type="cofactor">
    <cofactor evidence="1">
        <name>heme b</name>
        <dbReference type="ChEBI" id="CHEBI:60344"/>
    </cofactor>
    <text evidence="1">Binds 1 heme b group per subunit, that coordinates a highly solvent-exposed Fe(III) atom.</text>
</comment>
<dbReference type="GO" id="GO:0046872">
    <property type="term" value="F:metal ion binding"/>
    <property type="evidence" value="ECO:0007669"/>
    <property type="project" value="UniProtKB-KW"/>
</dbReference>
<comment type="pathway">
    <text evidence="1">Nitrogen metabolism.</text>
</comment>
<dbReference type="Proteomes" id="UP000270697">
    <property type="component" value="Unassembled WGS sequence"/>
</dbReference>
<evidence type="ECO:0000313" key="5">
    <source>
        <dbReference type="EMBL" id="SFM44259.1"/>
    </source>
</evidence>
<accession>A0A1I4QW35</accession>
<dbReference type="STRING" id="455193.SAMN05421805_101287"/>
<dbReference type="EMBL" id="FOUP01000001">
    <property type="protein sequence ID" value="SFM44259.1"/>
    <property type="molecule type" value="Genomic_DNA"/>
</dbReference>
<feature type="binding site" evidence="1">
    <location>
        <position position="141"/>
    </location>
    <ligand>
        <name>heme b</name>
        <dbReference type="ChEBI" id="CHEBI:60344"/>
    </ligand>
</feature>
<comment type="domain">
    <text evidence="1">Forms a 10-stranded antiparallel beta-barrel structure able to accommodate a hydrophobic ligand in its interior. In fact, this fold hosts the heme group, which is located in a wide surface cleft.</text>
</comment>
<keyword evidence="1" id="KW-0479">Metal-binding</keyword>
<keyword evidence="7" id="KW-1185">Reference proteome</keyword>
<evidence type="ECO:0000256" key="1">
    <source>
        <dbReference type="HAMAP-Rule" id="MF_01297"/>
    </source>
</evidence>
<dbReference type="GO" id="GO:0020037">
    <property type="term" value="F:heme binding"/>
    <property type="evidence" value="ECO:0007669"/>
    <property type="project" value="UniProtKB-UniRule"/>
</dbReference>
<reference evidence="5 6" key="1">
    <citation type="submission" date="2016-10" db="EMBL/GenBank/DDBJ databases">
        <authorList>
            <person name="de Groot N.N."/>
        </authorList>
    </citation>
    <scope>NUCLEOTIDE SEQUENCE [LARGE SCALE GENOMIC DNA]</scope>
    <source>
        <strain evidence="5 6">CPCC 201259</strain>
    </source>
</reference>
<dbReference type="SUPFAM" id="SSF50814">
    <property type="entry name" value="Lipocalins"/>
    <property type="match status" value="1"/>
</dbReference>
<keyword evidence="1" id="KW-0349">Heme</keyword>
<feature type="domain" description="THAP4-like heme-binding" evidence="3">
    <location>
        <begin position="29"/>
        <end position="181"/>
    </location>
</feature>
<protein>
    <recommendedName>
        <fullName evidence="1">Peroxynitrite isomerase</fullName>
        <ecNumber evidence="1">5.99.-.-</ecNumber>
    </recommendedName>
    <alternativeName>
        <fullName evidence="1">Ferric nitrobindin</fullName>
        <shortName evidence="1">Nb(III)</shortName>
    </alternativeName>
</protein>
<dbReference type="CDD" id="cd07828">
    <property type="entry name" value="lipocalin_heme-bd-THAP4-like"/>
    <property type="match status" value="1"/>
</dbReference>
<sequence>MSSPDDFAPPPIPAPTADLTSGPPLHDACLPLRALVGVWRGRGEVDYPTIDGPYRFGQQLTISHDGRPFLRHEARAWLLDAEGAVLRPAAWETGWWRPQPDGTLELLLSHITGIQELFYGRAADQRWELTTDSVVRTATAKDVRAAQRSYALTEDGVLDYAEHRAMVGVTMTPHVTARLHRTS</sequence>
<dbReference type="InterPro" id="IPR014878">
    <property type="entry name" value="THAP4-like_heme-bd"/>
</dbReference>
<evidence type="ECO:0000259" key="3">
    <source>
        <dbReference type="Pfam" id="PF08768"/>
    </source>
</evidence>
<evidence type="ECO:0000313" key="6">
    <source>
        <dbReference type="Proteomes" id="UP000199398"/>
    </source>
</evidence>
<evidence type="ECO:0000256" key="2">
    <source>
        <dbReference type="SAM" id="MobiDB-lite"/>
    </source>
</evidence>
<feature type="binding site" description="axial binding residue" evidence="1">
    <location>
        <position position="174"/>
    </location>
    <ligand>
        <name>heme b</name>
        <dbReference type="ChEBI" id="CHEBI:60344"/>
    </ligand>
    <ligandPart>
        <name>Fe</name>
        <dbReference type="ChEBI" id="CHEBI:18248"/>
    </ligandPart>
</feature>
<feature type="short sequence motif" description="GXWXGXG" evidence="1">
    <location>
        <begin position="37"/>
        <end position="43"/>
    </location>
</feature>
<dbReference type="PANTHER" id="PTHR15854">
    <property type="entry name" value="THAP4 PROTEIN"/>
    <property type="match status" value="1"/>
</dbReference>
<proteinExistence type="inferred from homology"/>
<comment type="function">
    <text evidence="1">Heme-binding protein able to scavenge peroxynitrite and to protect free L-tyrosine against peroxynitrite-mediated nitration, by acting as a peroxynitrite isomerase that converts peroxynitrite to nitrate. Therefore, this protein likely plays a role in peroxynitrite sensing and in the detoxification of reactive nitrogen and oxygen species (RNS and ROS, respectively). Is able to bind nitric oxide (NO) in vitro, but may act as a sensor of peroxynitrite levels in vivo.</text>
</comment>
<comment type="similarity">
    <text evidence="1">Belongs to the nitrobindin family.</text>
</comment>
<dbReference type="OrthoDB" id="4804006at2"/>
<dbReference type="Proteomes" id="UP000199398">
    <property type="component" value="Unassembled WGS sequence"/>
</dbReference>
<dbReference type="HAMAP" id="MF_01297">
    <property type="entry name" value="nitrobindin"/>
    <property type="match status" value="1"/>
</dbReference>
<dbReference type="PANTHER" id="PTHR15854:SF4">
    <property type="entry name" value="PEROXYNITRITE ISOMERASE THAP4"/>
    <property type="match status" value="1"/>
</dbReference>
<dbReference type="InterPro" id="IPR022939">
    <property type="entry name" value="Nb(III)_bact/plant"/>
</dbReference>
<reference evidence="4 7" key="2">
    <citation type="submission" date="2018-10" db="EMBL/GenBank/DDBJ databases">
        <title>Sequencing the genomes of 1000 actinobacteria strains.</title>
        <authorList>
            <person name="Klenk H.-P."/>
        </authorList>
    </citation>
    <scope>NUCLEOTIDE SEQUENCE [LARGE SCALE GENOMIC DNA]</scope>
    <source>
        <strain evidence="4 7">DSM 45119</strain>
    </source>
</reference>
<dbReference type="EC" id="5.99.-.-" evidence="1"/>
<dbReference type="InterPro" id="IPR045165">
    <property type="entry name" value="Nitrobindin"/>
</dbReference>
<feature type="binding site" evidence="1">
    <location>
        <position position="49"/>
    </location>
    <ligand>
        <name>heme b</name>
        <dbReference type="ChEBI" id="CHEBI:60344"/>
    </ligand>
</feature>
<evidence type="ECO:0000313" key="7">
    <source>
        <dbReference type="Proteomes" id="UP000270697"/>
    </source>
</evidence>